<dbReference type="InterPro" id="IPR036584">
    <property type="entry name" value="FliS_sf"/>
</dbReference>
<reference evidence="6 7" key="1">
    <citation type="submission" date="2016-10" db="EMBL/GenBank/DDBJ databases">
        <authorList>
            <person name="de Groot N.N."/>
        </authorList>
    </citation>
    <scope>NUCLEOTIDE SEQUENCE [LARGE SCALE GENOMIC DNA]</scope>
    <source>
        <strain evidence="6 7">DSM 20581</strain>
    </source>
</reference>
<dbReference type="Pfam" id="PF02561">
    <property type="entry name" value="FliS"/>
    <property type="match status" value="1"/>
</dbReference>
<sequence length="121" mass="13754">MMQQRNAQNVYKQNQILNASPKKLVVLLYDGCIKNMKLAELSIAENKLDQANTALIKAQDIIAELAGTLNKDQGGQIAQDLSDIYEYLMTKLIEANRTKDVAIIQKNREMMEELREAWAEI</sequence>
<dbReference type="STRING" id="82801.SAMN04488506_0081"/>
<accession>A0A1I5UNA2</accession>
<keyword evidence="3" id="KW-0963">Cytoplasm</keyword>
<dbReference type="Proteomes" id="UP000199136">
    <property type="component" value="Unassembled WGS sequence"/>
</dbReference>
<keyword evidence="4" id="KW-1005">Bacterial flagellum biogenesis</keyword>
<evidence type="ECO:0000313" key="6">
    <source>
        <dbReference type="EMBL" id="SFP96527.1"/>
    </source>
</evidence>
<keyword evidence="5" id="KW-0143">Chaperone</keyword>
<gene>
    <name evidence="6" type="ORF">SAMN04488506_0081</name>
</gene>
<dbReference type="GO" id="GO:0005829">
    <property type="term" value="C:cytosol"/>
    <property type="evidence" value="ECO:0007669"/>
    <property type="project" value="UniProtKB-SubCell"/>
</dbReference>
<keyword evidence="6" id="KW-0282">Flagellum</keyword>
<dbReference type="EMBL" id="FOXW01000001">
    <property type="protein sequence ID" value="SFP96527.1"/>
    <property type="molecule type" value="Genomic_DNA"/>
</dbReference>
<dbReference type="GO" id="GO:0044780">
    <property type="term" value="P:bacterial-type flagellum assembly"/>
    <property type="evidence" value="ECO:0007669"/>
    <property type="project" value="InterPro"/>
</dbReference>
<dbReference type="InterPro" id="IPR003713">
    <property type="entry name" value="FliS"/>
</dbReference>
<keyword evidence="7" id="KW-1185">Reference proteome</keyword>
<dbReference type="SUPFAM" id="SSF101116">
    <property type="entry name" value="Flagellar export chaperone FliS"/>
    <property type="match status" value="1"/>
</dbReference>
<evidence type="ECO:0000256" key="2">
    <source>
        <dbReference type="ARBA" id="ARBA00008787"/>
    </source>
</evidence>
<comment type="similarity">
    <text evidence="2">Belongs to the FliS family.</text>
</comment>
<dbReference type="PANTHER" id="PTHR34773:SF1">
    <property type="entry name" value="FLAGELLAR SECRETION CHAPERONE FLIS"/>
    <property type="match status" value="1"/>
</dbReference>
<comment type="subcellular location">
    <subcellularLocation>
        <location evidence="1">Cytoplasm</location>
        <location evidence="1">Cytosol</location>
    </subcellularLocation>
</comment>
<dbReference type="CDD" id="cd16098">
    <property type="entry name" value="FliS"/>
    <property type="match status" value="1"/>
</dbReference>
<evidence type="ECO:0000256" key="4">
    <source>
        <dbReference type="ARBA" id="ARBA00022795"/>
    </source>
</evidence>
<dbReference type="AlphaFoldDB" id="A0A1I5UNA2"/>
<evidence type="ECO:0000256" key="5">
    <source>
        <dbReference type="ARBA" id="ARBA00023186"/>
    </source>
</evidence>
<dbReference type="PANTHER" id="PTHR34773">
    <property type="entry name" value="FLAGELLAR SECRETION CHAPERONE FLIS"/>
    <property type="match status" value="1"/>
</dbReference>
<evidence type="ECO:0000313" key="7">
    <source>
        <dbReference type="Proteomes" id="UP000199136"/>
    </source>
</evidence>
<dbReference type="Gene3D" id="1.20.120.340">
    <property type="entry name" value="Flagellar protein FliS"/>
    <property type="match status" value="1"/>
</dbReference>
<evidence type="ECO:0000256" key="3">
    <source>
        <dbReference type="ARBA" id="ARBA00022490"/>
    </source>
</evidence>
<dbReference type="GO" id="GO:0071973">
    <property type="term" value="P:bacterial-type flagellum-dependent cell motility"/>
    <property type="evidence" value="ECO:0007669"/>
    <property type="project" value="TreeGrafter"/>
</dbReference>
<dbReference type="NCBIfam" id="TIGR00208">
    <property type="entry name" value="fliS"/>
    <property type="match status" value="1"/>
</dbReference>
<proteinExistence type="inferred from homology"/>
<dbReference type="PIRSF" id="PIRSF039090">
    <property type="entry name" value="Flis"/>
    <property type="match status" value="1"/>
</dbReference>
<evidence type="ECO:0000256" key="1">
    <source>
        <dbReference type="ARBA" id="ARBA00004514"/>
    </source>
</evidence>
<name>A0A1I5UNA2_9LACT</name>
<protein>
    <submittedName>
        <fullName evidence="6">Flagellar protein FliS</fullName>
    </submittedName>
</protein>
<dbReference type="RefSeq" id="WP_244887614.1">
    <property type="nucleotide sequence ID" value="NZ_FOXW01000001.1"/>
</dbReference>
<keyword evidence="6" id="KW-0966">Cell projection</keyword>
<organism evidence="6 7">
    <name type="scientific">Desemzia incerta</name>
    <dbReference type="NCBI Taxonomy" id="82801"/>
    <lineage>
        <taxon>Bacteria</taxon>
        <taxon>Bacillati</taxon>
        <taxon>Bacillota</taxon>
        <taxon>Bacilli</taxon>
        <taxon>Lactobacillales</taxon>
        <taxon>Carnobacteriaceae</taxon>
        <taxon>Desemzia</taxon>
    </lineage>
</organism>
<keyword evidence="6" id="KW-0969">Cilium</keyword>